<evidence type="ECO:0000256" key="1">
    <source>
        <dbReference type="SAM" id="MobiDB-lite"/>
    </source>
</evidence>
<comment type="caution">
    <text evidence="2">The sequence shown here is derived from an EMBL/GenBank/DDBJ whole genome shotgun (WGS) entry which is preliminary data.</text>
</comment>
<keyword evidence="3" id="KW-1185">Reference proteome</keyword>
<dbReference type="AlphaFoldDB" id="A0AAW1PU30"/>
<accession>A0AAW1PU30</accession>
<reference evidence="2 3" key="1">
    <citation type="journal article" date="2024" name="Nat. Commun.">
        <title>Phylogenomics reveals the evolutionary origins of lichenization in chlorophyte algae.</title>
        <authorList>
            <person name="Puginier C."/>
            <person name="Libourel C."/>
            <person name="Otte J."/>
            <person name="Skaloud P."/>
            <person name="Haon M."/>
            <person name="Grisel S."/>
            <person name="Petersen M."/>
            <person name="Berrin J.G."/>
            <person name="Delaux P.M."/>
            <person name="Dal Grande F."/>
            <person name="Keller J."/>
        </authorList>
    </citation>
    <scope>NUCLEOTIDE SEQUENCE [LARGE SCALE GENOMIC DNA]</scope>
    <source>
        <strain evidence="2 3">SAG 2036</strain>
    </source>
</reference>
<evidence type="ECO:0000313" key="3">
    <source>
        <dbReference type="Proteomes" id="UP001465755"/>
    </source>
</evidence>
<dbReference type="EMBL" id="JALJOQ010000004">
    <property type="protein sequence ID" value="KAK9813483.1"/>
    <property type="molecule type" value="Genomic_DNA"/>
</dbReference>
<evidence type="ECO:0000313" key="2">
    <source>
        <dbReference type="EMBL" id="KAK9813483.1"/>
    </source>
</evidence>
<sequence length="165" mass="17915">MDPMSSSTGEAASRPLKIFTLREALRLAPPTSVARAPTASSPQASDDSGCRMDDPTFARLQAALRQREQGSKKLGSGPLATPTSVARAPEASSPHAMDERGYGLDDKEYALFQAAERQGLKANVWFDWAPASHLASTAAFNSKEPSKKRRRKDKDKDKEKDKLVA</sequence>
<gene>
    <name evidence="2" type="ORF">WJX73_001634</name>
</gene>
<feature type="compositionally biased region" description="Basic and acidic residues" evidence="1">
    <location>
        <begin position="154"/>
        <end position="165"/>
    </location>
</feature>
<feature type="region of interest" description="Disordered" evidence="1">
    <location>
        <begin position="29"/>
        <end position="103"/>
    </location>
</feature>
<feature type="region of interest" description="Disordered" evidence="1">
    <location>
        <begin position="136"/>
        <end position="165"/>
    </location>
</feature>
<proteinExistence type="predicted"/>
<name>A0AAW1PU30_9CHLO</name>
<organism evidence="2 3">
    <name type="scientific">Symbiochloris irregularis</name>
    <dbReference type="NCBI Taxonomy" id="706552"/>
    <lineage>
        <taxon>Eukaryota</taxon>
        <taxon>Viridiplantae</taxon>
        <taxon>Chlorophyta</taxon>
        <taxon>core chlorophytes</taxon>
        <taxon>Trebouxiophyceae</taxon>
        <taxon>Trebouxiales</taxon>
        <taxon>Trebouxiaceae</taxon>
        <taxon>Symbiochloris</taxon>
    </lineage>
</organism>
<protein>
    <submittedName>
        <fullName evidence="2">Uncharacterized protein</fullName>
    </submittedName>
</protein>
<dbReference type="Proteomes" id="UP001465755">
    <property type="component" value="Unassembled WGS sequence"/>
</dbReference>